<dbReference type="PIRSF" id="PIRSF005962">
    <property type="entry name" value="Pept_M20D_amidohydro"/>
    <property type="match status" value="1"/>
</dbReference>
<dbReference type="Pfam" id="PF01546">
    <property type="entry name" value="Peptidase_M20"/>
    <property type="match status" value="1"/>
</dbReference>
<keyword evidence="2" id="KW-0378">Hydrolase</keyword>
<dbReference type="PANTHER" id="PTHR11014:SF63">
    <property type="entry name" value="METALLOPEPTIDASE, PUTATIVE (AFU_ORTHOLOGUE AFUA_6G09600)-RELATED"/>
    <property type="match status" value="1"/>
</dbReference>
<keyword evidence="3" id="KW-0464">Manganese</keyword>
<protein>
    <submittedName>
        <fullName evidence="5">Amidohydrolase</fullName>
    </submittedName>
</protein>
<dbReference type="NCBIfam" id="TIGR01891">
    <property type="entry name" value="amidohydrolases"/>
    <property type="match status" value="1"/>
</dbReference>
<feature type="binding site" evidence="3">
    <location>
        <position position="134"/>
    </location>
    <ligand>
        <name>Mn(2+)</name>
        <dbReference type="ChEBI" id="CHEBI:29035"/>
        <label>2</label>
    </ligand>
</feature>
<feature type="binding site" evidence="3">
    <location>
        <position position="101"/>
    </location>
    <ligand>
        <name>Mn(2+)</name>
        <dbReference type="ChEBI" id="CHEBI:29035"/>
        <label>2</label>
    </ligand>
</feature>
<dbReference type="FunFam" id="3.30.70.360:FF:000014">
    <property type="entry name" value="N-acyl-L-amino acid amidohydrolase"/>
    <property type="match status" value="1"/>
</dbReference>
<dbReference type="CDD" id="cd05666">
    <property type="entry name" value="M20_Acy1-like"/>
    <property type="match status" value="1"/>
</dbReference>
<reference evidence="5" key="2">
    <citation type="submission" date="2020-09" db="EMBL/GenBank/DDBJ databases">
        <authorList>
            <person name="Sun Q."/>
            <person name="Zhou Y."/>
        </authorList>
    </citation>
    <scope>NUCLEOTIDE SEQUENCE</scope>
    <source>
        <strain evidence="5">CGMCC 1.15254</strain>
    </source>
</reference>
<evidence type="ECO:0000313" key="5">
    <source>
        <dbReference type="EMBL" id="GGF60536.1"/>
    </source>
</evidence>
<evidence type="ECO:0000256" key="1">
    <source>
        <dbReference type="ARBA" id="ARBA00006153"/>
    </source>
</evidence>
<feature type="binding site" evidence="3">
    <location>
        <position position="358"/>
    </location>
    <ligand>
        <name>Mn(2+)</name>
        <dbReference type="ChEBI" id="CHEBI:29035"/>
        <label>2</label>
    </ligand>
</feature>
<feature type="domain" description="Peptidase M20 dimerisation" evidence="4">
    <location>
        <begin position="183"/>
        <end position="275"/>
    </location>
</feature>
<reference evidence="5" key="1">
    <citation type="journal article" date="2014" name="Int. J. Syst. Evol. Microbiol.">
        <title>Complete genome sequence of Corynebacterium casei LMG S-19264T (=DSM 44701T), isolated from a smear-ripened cheese.</title>
        <authorList>
            <consortium name="US DOE Joint Genome Institute (JGI-PGF)"/>
            <person name="Walter F."/>
            <person name="Albersmeier A."/>
            <person name="Kalinowski J."/>
            <person name="Ruckert C."/>
        </authorList>
    </citation>
    <scope>NUCLEOTIDE SEQUENCE</scope>
    <source>
        <strain evidence="5">CGMCC 1.15254</strain>
    </source>
</reference>
<keyword evidence="6" id="KW-1185">Reference proteome</keyword>
<dbReference type="RefSeq" id="WP_188662962.1">
    <property type="nucleotide sequence ID" value="NZ_BMHV01000007.1"/>
</dbReference>
<feature type="binding site" evidence="3">
    <location>
        <position position="99"/>
    </location>
    <ligand>
        <name>Mn(2+)</name>
        <dbReference type="ChEBI" id="CHEBI:29035"/>
        <label>2</label>
    </ligand>
</feature>
<dbReference type="Pfam" id="PF07687">
    <property type="entry name" value="M20_dimer"/>
    <property type="match status" value="1"/>
</dbReference>
<dbReference type="PANTHER" id="PTHR11014">
    <property type="entry name" value="PEPTIDASE M20 FAMILY MEMBER"/>
    <property type="match status" value="1"/>
</dbReference>
<dbReference type="SUPFAM" id="SSF53187">
    <property type="entry name" value="Zn-dependent exopeptidases"/>
    <property type="match status" value="1"/>
</dbReference>
<dbReference type="SUPFAM" id="SSF55031">
    <property type="entry name" value="Bacterial exopeptidase dimerisation domain"/>
    <property type="match status" value="1"/>
</dbReference>
<proteinExistence type="inferred from homology"/>
<feature type="binding site" evidence="3">
    <location>
        <position position="160"/>
    </location>
    <ligand>
        <name>Mn(2+)</name>
        <dbReference type="ChEBI" id="CHEBI:29035"/>
        <label>2</label>
    </ligand>
</feature>
<dbReference type="InterPro" id="IPR017439">
    <property type="entry name" value="Amidohydrolase"/>
</dbReference>
<dbReference type="InterPro" id="IPR002933">
    <property type="entry name" value="Peptidase_M20"/>
</dbReference>
<comment type="caution">
    <text evidence="5">The sequence shown here is derived from an EMBL/GenBank/DDBJ whole genome shotgun (WGS) entry which is preliminary data.</text>
</comment>
<dbReference type="InterPro" id="IPR011650">
    <property type="entry name" value="Peptidase_M20_dimer"/>
</dbReference>
<evidence type="ECO:0000256" key="3">
    <source>
        <dbReference type="PIRSR" id="PIRSR005962-1"/>
    </source>
</evidence>
<dbReference type="Gene3D" id="3.30.70.360">
    <property type="match status" value="1"/>
</dbReference>
<dbReference type="InterPro" id="IPR036264">
    <property type="entry name" value="Bact_exopeptidase_dim_dom"/>
</dbReference>
<comment type="cofactor">
    <cofactor evidence="3">
        <name>Mn(2+)</name>
        <dbReference type="ChEBI" id="CHEBI:29035"/>
    </cofactor>
    <text evidence="3">The Mn(2+) ion enhances activity.</text>
</comment>
<dbReference type="Gene3D" id="3.40.630.10">
    <property type="entry name" value="Zn peptidases"/>
    <property type="match status" value="1"/>
</dbReference>
<comment type="similarity">
    <text evidence="1">Belongs to the peptidase M20 family.</text>
</comment>
<dbReference type="EMBL" id="BMHV01000007">
    <property type="protein sequence ID" value="GGF60536.1"/>
    <property type="molecule type" value="Genomic_DNA"/>
</dbReference>
<sequence>MKISQDHPLVSKMVQWRHHLHAHPETAFEEVKTADYVKTQLESLGLKVHSGLAKTGLVASLTNGDGPAIALRADMDALDMTECSNVPHSSRYDGKMHGCGHDGHMAMLLGAAAYLSEKRNFKGTVHFVFQPAEENEGGGRVMVEEGLFDLFPADAVFGMHNWPEMAAGTMAVKAGPLMAACDTMDIRVIGKGCHGAMPHLGLDPVVVASEIVLALQSLTSRVLNPQDAGVVSVTQIHAGHTWNVIPNDVQLRGTIRSFTPEVRQTLEDGIRRIVKGICEAHGATFELIYAKGYPATLNDGQQSEICARVAAQTVGEENVDLNPVPSMGAEDFSYMLEAKPGCYVWLGTGGEPGGCLLHNPGFDFNDRMLHVGASYWINLVEEILKA</sequence>
<evidence type="ECO:0000313" key="6">
    <source>
        <dbReference type="Proteomes" id="UP000632498"/>
    </source>
</evidence>
<dbReference type="GO" id="GO:0016787">
    <property type="term" value="F:hydrolase activity"/>
    <property type="evidence" value="ECO:0007669"/>
    <property type="project" value="UniProtKB-KW"/>
</dbReference>
<organism evidence="5 6">
    <name type="scientific">Terasakiella brassicae</name>
    <dbReference type="NCBI Taxonomy" id="1634917"/>
    <lineage>
        <taxon>Bacteria</taxon>
        <taxon>Pseudomonadati</taxon>
        <taxon>Pseudomonadota</taxon>
        <taxon>Alphaproteobacteria</taxon>
        <taxon>Rhodospirillales</taxon>
        <taxon>Terasakiellaceae</taxon>
        <taxon>Terasakiella</taxon>
    </lineage>
</organism>
<keyword evidence="3" id="KW-0479">Metal-binding</keyword>
<name>A0A917BVQ3_9PROT</name>
<gene>
    <name evidence="5" type="ORF">GCM10011332_12880</name>
</gene>
<evidence type="ECO:0000259" key="4">
    <source>
        <dbReference type="Pfam" id="PF07687"/>
    </source>
</evidence>
<dbReference type="AlphaFoldDB" id="A0A917BVQ3"/>
<evidence type="ECO:0000256" key="2">
    <source>
        <dbReference type="ARBA" id="ARBA00022801"/>
    </source>
</evidence>
<dbReference type="GO" id="GO:0046872">
    <property type="term" value="F:metal ion binding"/>
    <property type="evidence" value="ECO:0007669"/>
    <property type="project" value="UniProtKB-KW"/>
</dbReference>
<dbReference type="Proteomes" id="UP000632498">
    <property type="component" value="Unassembled WGS sequence"/>
</dbReference>
<accession>A0A917BVQ3</accession>